<accession>A0A1G2RSW1</accession>
<gene>
    <name evidence="2" type="ORF">A3J30_00690</name>
</gene>
<dbReference type="AlphaFoldDB" id="A0A1G2RSW1"/>
<feature type="transmembrane region" description="Helical" evidence="1">
    <location>
        <begin position="77"/>
        <end position="96"/>
    </location>
</feature>
<feature type="transmembrane region" description="Helical" evidence="1">
    <location>
        <begin position="102"/>
        <end position="121"/>
    </location>
</feature>
<keyword evidence="1" id="KW-0472">Membrane</keyword>
<comment type="caution">
    <text evidence="2">The sequence shown here is derived from an EMBL/GenBank/DDBJ whole genome shotgun (WGS) entry which is preliminary data.</text>
</comment>
<proteinExistence type="predicted"/>
<protein>
    <submittedName>
        <fullName evidence="2">Uncharacterized protein</fullName>
    </submittedName>
</protein>
<feature type="transmembrane region" description="Helical" evidence="1">
    <location>
        <begin position="38"/>
        <end position="57"/>
    </location>
</feature>
<evidence type="ECO:0000256" key="1">
    <source>
        <dbReference type="SAM" id="Phobius"/>
    </source>
</evidence>
<keyword evidence="1" id="KW-0812">Transmembrane</keyword>
<feature type="transmembrane region" description="Helical" evidence="1">
    <location>
        <begin position="12"/>
        <end position="32"/>
    </location>
</feature>
<evidence type="ECO:0000313" key="3">
    <source>
        <dbReference type="Proteomes" id="UP000178222"/>
    </source>
</evidence>
<sequence>MLNKLIFENERVWRWLTNFWTVVFFILIFVNFFSQNAYSFLLVPLSIVYSGILTIFVATKEFDRWYEVHNGRHPGEFFVVAWTAVMAVLLILSFVFGEEFHAPSDTVSAVYVAVLTLFALTQKSKTLHRKRRR</sequence>
<dbReference type="Proteomes" id="UP000178222">
    <property type="component" value="Unassembled WGS sequence"/>
</dbReference>
<name>A0A1G2RSW1_9BACT</name>
<reference evidence="2 3" key="1">
    <citation type="journal article" date="2016" name="Nat. Commun.">
        <title>Thousands of microbial genomes shed light on interconnected biogeochemical processes in an aquifer system.</title>
        <authorList>
            <person name="Anantharaman K."/>
            <person name="Brown C.T."/>
            <person name="Hug L.A."/>
            <person name="Sharon I."/>
            <person name="Castelle C.J."/>
            <person name="Probst A.J."/>
            <person name="Thomas B.C."/>
            <person name="Singh A."/>
            <person name="Wilkins M.J."/>
            <person name="Karaoz U."/>
            <person name="Brodie E.L."/>
            <person name="Williams K.H."/>
            <person name="Hubbard S.S."/>
            <person name="Banfield J.F."/>
        </authorList>
    </citation>
    <scope>NUCLEOTIDE SEQUENCE [LARGE SCALE GENOMIC DNA]</scope>
</reference>
<dbReference type="EMBL" id="MHUL01000047">
    <property type="protein sequence ID" value="OHA75930.1"/>
    <property type="molecule type" value="Genomic_DNA"/>
</dbReference>
<organism evidence="2 3">
    <name type="scientific">Candidatus Wildermuthbacteria bacterium RIFCSPLOWO2_02_FULL_47_9c</name>
    <dbReference type="NCBI Taxonomy" id="1802466"/>
    <lineage>
        <taxon>Bacteria</taxon>
        <taxon>Candidatus Wildermuthiibacteriota</taxon>
    </lineage>
</organism>
<evidence type="ECO:0000313" key="2">
    <source>
        <dbReference type="EMBL" id="OHA75930.1"/>
    </source>
</evidence>
<keyword evidence="1" id="KW-1133">Transmembrane helix</keyword>